<comment type="caution">
    <text evidence="1">The sequence shown here is derived from an EMBL/GenBank/DDBJ whole genome shotgun (WGS) entry which is preliminary data.</text>
</comment>
<sequence>MTGTAKQFQVGPDDLMVHARAVDAVGDGLGAARQASVVLRMDAGAYGQICHIIPDLLNGLQTRMIDGIAAAADTAHDTADALRSVADGYASADRAISDQFRNLR</sequence>
<evidence type="ECO:0000313" key="1">
    <source>
        <dbReference type="EMBL" id="GGK88680.1"/>
    </source>
</evidence>
<protein>
    <recommendedName>
        <fullName evidence="3">Excreted virulence factor EspC, type VII ESX diderm</fullName>
    </recommendedName>
</protein>
<dbReference type="RefSeq" id="WP_189079183.1">
    <property type="nucleotide sequence ID" value="NZ_BMMX01000007.1"/>
</dbReference>
<proteinExistence type="predicted"/>
<dbReference type="AlphaFoldDB" id="A0A8J3BZQ4"/>
<accession>A0A8J3BZQ4</accession>
<dbReference type="Pfam" id="PF10824">
    <property type="entry name" value="T7SS_ESX_EspC"/>
    <property type="match status" value="1"/>
</dbReference>
<reference evidence="1" key="2">
    <citation type="submission" date="2020-09" db="EMBL/GenBank/DDBJ databases">
        <authorList>
            <person name="Sun Q."/>
            <person name="Zhou Y."/>
        </authorList>
    </citation>
    <scope>NUCLEOTIDE SEQUENCE</scope>
    <source>
        <strain evidence="1">CGMCC 4.7299</strain>
    </source>
</reference>
<gene>
    <name evidence="1" type="ORF">GCM10012284_23430</name>
</gene>
<name>A0A8J3BZQ4_9ACTN</name>
<evidence type="ECO:0000313" key="2">
    <source>
        <dbReference type="Proteomes" id="UP000656042"/>
    </source>
</evidence>
<dbReference type="InterPro" id="IPR022536">
    <property type="entry name" value="EspC"/>
</dbReference>
<dbReference type="GO" id="GO:0009306">
    <property type="term" value="P:protein secretion"/>
    <property type="evidence" value="ECO:0007669"/>
    <property type="project" value="InterPro"/>
</dbReference>
<evidence type="ECO:0008006" key="3">
    <source>
        <dbReference type="Google" id="ProtNLM"/>
    </source>
</evidence>
<reference evidence="1" key="1">
    <citation type="journal article" date="2014" name="Int. J. Syst. Evol. Microbiol.">
        <title>Complete genome sequence of Corynebacterium casei LMG S-19264T (=DSM 44701T), isolated from a smear-ripened cheese.</title>
        <authorList>
            <consortium name="US DOE Joint Genome Institute (JGI-PGF)"/>
            <person name="Walter F."/>
            <person name="Albersmeier A."/>
            <person name="Kalinowski J."/>
            <person name="Ruckert C."/>
        </authorList>
    </citation>
    <scope>NUCLEOTIDE SEQUENCE</scope>
    <source>
        <strain evidence="1">CGMCC 4.7299</strain>
    </source>
</reference>
<dbReference type="Proteomes" id="UP000656042">
    <property type="component" value="Unassembled WGS sequence"/>
</dbReference>
<organism evidence="1 2">
    <name type="scientific">Mangrovihabitans endophyticus</name>
    <dbReference type="NCBI Taxonomy" id="1751298"/>
    <lineage>
        <taxon>Bacteria</taxon>
        <taxon>Bacillati</taxon>
        <taxon>Actinomycetota</taxon>
        <taxon>Actinomycetes</taxon>
        <taxon>Micromonosporales</taxon>
        <taxon>Micromonosporaceae</taxon>
        <taxon>Mangrovihabitans</taxon>
    </lineage>
</organism>
<keyword evidence="2" id="KW-1185">Reference proteome</keyword>
<dbReference type="EMBL" id="BMMX01000007">
    <property type="protein sequence ID" value="GGK88680.1"/>
    <property type="molecule type" value="Genomic_DNA"/>
</dbReference>